<evidence type="ECO:0000313" key="4">
    <source>
        <dbReference type="Proteomes" id="UP000824105"/>
    </source>
</evidence>
<evidence type="ECO:0000256" key="1">
    <source>
        <dbReference type="SAM" id="Phobius"/>
    </source>
</evidence>
<proteinExistence type="predicted"/>
<dbReference type="PANTHER" id="PTHR36834:SF1">
    <property type="entry name" value="INTEGRAL MEMBRANE PROTEIN"/>
    <property type="match status" value="1"/>
</dbReference>
<dbReference type="Pfam" id="PF04892">
    <property type="entry name" value="VanZ"/>
    <property type="match status" value="1"/>
</dbReference>
<dbReference type="PANTHER" id="PTHR36834">
    <property type="entry name" value="MEMBRANE PROTEIN-RELATED"/>
    <property type="match status" value="1"/>
</dbReference>
<dbReference type="AlphaFoldDB" id="A0A9D2JPP9"/>
<comment type="caution">
    <text evidence="3">The sequence shown here is derived from an EMBL/GenBank/DDBJ whole genome shotgun (WGS) entry which is preliminary data.</text>
</comment>
<gene>
    <name evidence="3" type="ORF">H9724_05375</name>
</gene>
<feature type="transmembrane region" description="Helical" evidence="1">
    <location>
        <begin position="177"/>
        <end position="200"/>
    </location>
</feature>
<keyword evidence="1" id="KW-1133">Transmembrane helix</keyword>
<feature type="transmembrane region" description="Helical" evidence="1">
    <location>
        <begin position="6"/>
        <end position="29"/>
    </location>
</feature>
<feature type="domain" description="VanZ-like" evidence="2">
    <location>
        <begin position="48"/>
        <end position="155"/>
    </location>
</feature>
<keyword evidence="1" id="KW-0812">Transmembrane</keyword>
<dbReference type="Proteomes" id="UP000824105">
    <property type="component" value="Unassembled WGS sequence"/>
</dbReference>
<dbReference type="InterPro" id="IPR053150">
    <property type="entry name" value="Teicoplanin_resist-assoc"/>
</dbReference>
<keyword evidence="1" id="KW-0472">Membrane</keyword>
<organism evidence="3 4">
    <name type="scientific">Candidatus Gemmiger avistercoris</name>
    <dbReference type="NCBI Taxonomy" id="2838606"/>
    <lineage>
        <taxon>Bacteria</taxon>
        <taxon>Bacillati</taxon>
        <taxon>Bacillota</taxon>
        <taxon>Clostridia</taxon>
        <taxon>Eubacteriales</taxon>
        <taxon>Gemmiger</taxon>
    </lineage>
</organism>
<feature type="transmembrane region" description="Helical" evidence="1">
    <location>
        <begin position="82"/>
        <end position="102"/>
    </location>
</feature>
<protein>
    <submittedName>
        <fullName evidence="3">VanZ family protein</fullName>
    </submittedName>
</protein>
<dbReference type="EMBL" id="DXBF01000049">
    <property type="protein sequence ID" value="HIZ62183.1"/>
    <property type="molecule type" value="Genomic_DNA"/>
</dbReference>
<reference evidence="3" key="2">
    <citation type="submission" date="2021-04" db="EMBL/GenBank/DDBJ databases">
        <authorList>
            <person name="Gilroy R."/>
        </authorList>
    </citation>
    <scope>NUCLEOTIDE SEQUENCE</scope>
    <source>
        <strain evidence="3">CHK188-11489</strain>
    </source>
</reference>
<evidence type="ECO:0000313" key="3">
    <source>
        <dbReference type="EMBL" id="HIZ62183.1"/>
    </source>
</evidence>
<accession>A0A9D2JPP9</accession>
<evidence type="ECO:0000259" key="2">
    <source>
        <dbReference type="Pfam" id="PF04892"/>
    </source>
</evidence>
<feature type="transmembrane region" description="Helical" evidence="1">
    <location>
        <begin position="138"/>
        <end position="156"/>
    </location>
</feature>
<name>A0A9D2JPP9_9FIRM</name>
<feature type="transmembrane region" description="Helical" evidence="1">
    <location>
        <begin position="114"/>
        <end position="132"/>
    </location>
</feature>
<sequence length="203" mass="21816">MPFDQIVIRSLSGYLFFAPGLAVYCLVLARMGKRQPRLHTLTLFVFGYYLIGVFTVTGIKAFEAFAPRLALVPFVDMVRGPVDTALNVVLFVPLGVFVPLLYGRFRCIGRTAAAGALLSLTVEVVQLFGMGATDINDLLTNTAGTLLGYGLFALLARCSGRTGLRAFRAAGADAAELLLLTGYALLVMVTVQPVFIRTLFGLG</sequence>
<reference evidence="3" key="1">
    <citation type="journal article" date="2021" name="PeerJ">
        <title>Extensive microbial diversity within the chicken gut microbiome revealed by metagenomics and culture.</title>
        <authorList>
            <person name="Gilroy R."/>
            <person name="Ravi A."/>
            <person name="Getino M."/>
            <person name="Pursley I."/>
            <person name="Horton D.L."/>
            <person name="Alikhan N.F."/>
            <person name="Baker D."/>
            <person name="Gharbi K."/>
            <person name="Hall N."/>
            <person name="Watson M."/>
            <person name="Adriaenssens E.M."/>
            <person name="Foster-Nyarko E."/>
            <person name="Jarju S."/>
            <person name="Secka A."/>
            <person name="Antonio M."/>
            <person name="Oren A."/>
            <person name="Chaudhuri R.R."/>
            <person name="La Ragione R."/>
            <person name="Hildebrand F."/>
            <person name="Pallen M.J."/>
        </authorList>
    </citation>
    <scope>NUCLEOTIDE SEQUENCE</scope>
    <source>
        <strain evidence="3">CHK188-11489</strain>
    </source>
</reference>
<dbReference type="InterPro" id="IPR006976">
    <property type="entry name" value="VanZ-like"/>
</dbReference>
<feature type="transmembrane region" description="Helical" evidence="1">
    <location>
        <begin position="41"/>
        <end position="62"/>
    </location>
</feature>